<dbReference type="EC" id="3.4.-.-" evidence="2"/>
<dbReference type="RefSeq" id="WP_367777868.1">
    <property type="nucleotide sequence ID" value="NZ_JBFMIA010000001.1"/>
</dbReference>
<dbReference type="CDD" id="cd12797">
    <property type="entry name" value="M23_peptidase"/>
    <property type="match status" value="1"/>
</dbReference>
<dbReference type="Gene3D" id="2.70.70.10">
    <property type="entry name" value="Glucose Permease (Domain IIA)"/>
    <property type="match status" value="1"/>
</dbReference>
<protein>
    <submittedName>
        <fullName evidence="2">M23 family metallopeptidase</fullName>
        <ecNumber evidence="2">3.4.-.-</ecNumber>
    </submittedName>
</protein>
<reference evidence="2 3" key="1">
    <citation type="journal article" date="1979" name="Int. J. Syst. Evol. Microbiol.">
        <title>Bacillus globisporus subsp. marinus subsp. nov.</title>
        <authorList>
            <person name="Liu H."/>
        </authorList>
    </citation>
    <scope>NUCLEOTIDE SEQUENCE [LARGE SCALE GENOMIC DNA]</scope>
    <source>
        <strain evidence="2 3">DSM 1297</strain>
    </source>
</reference>
<evidence type="ECO:0000259" key="1">
    <source>
        <dbReference type="Pfam" id="PF01551"/>
    </source>
</evidence>
<dbReference type="Proteomes" id="UP001556040">
    <property type="component" value="Unassembled WGS sequence"/>
</dbReference>
<evidence type="ECO:0000313" key="2">
    <source>
        <dbReference type="EMBL" id="MEW9500567.1"/>
    </source>
</evidence>
<gene>
    <name evidence="2" type="ORF">AB1471_01990</name>
</gene>
<dbReference type="SUPFAM" id="SSF51261">
    <property type="entry name" value="Duplicated hybrid motif"/>
    <property type="match status" value="1"/>
</dbReference>
<keyword evidence="2" id="KW-0378">Hydrolase</keyword>
<dbReference type="InterPro" id="IPR016047">
    <property type="entry name" value="M23ase_b-sheet_dom"/>
</dbReference>
<accession>A0ABV3PZR0</accession>
<comment type="caution">
    <text evidence="2">The sequence shown here is derived from an EMBL/GenBank/DDBJ whole genome shotgun (WGS) entry which is preliminary data.</text>
</comment>
<keyword evidence="3" id="KW-1185">Reference proteome</keyword>
<dbReference type="EMBL" id="JBFMIA010000001">
    <property type="protein sequence ID" value="MEW9500567.1"/>
    <property type="molecule type" value="Genomic_DNA"/>
</dbReference>
<dbReference type="GO" id="GO:0016787">
    <property type="term" value="F:hydrolase activity"/>
    <property type="evidence" value="ECO:0007669"/>
    <property type="project" value="UniProtKB-KW"/>
</dbReference>
<name>A0ABV3PZR0_9BACL</name>
<dbReference type="InterPro" id="IPR011055">
    <property type="entry name" value="Dup_hybrid_motif"/>
</dbReference>
<organism evidence="2 3">
    <name type="scientific">Jeotgalibacillus marinus</name>
    <dbReference type="NCBI Taxonomy" id="86667"/>
    <lineage>
        <taxon>Bacteria</taxon>
        <taxon>Bacillati</taxon>
        <taxon>Bacillota</taxon>
        <taxon>Bacilli</taxon>
        <taxon>Bacillales</taxon>
        <taxon>Caryophanaceae</taxon>
        <taxon>Jeotgalibacillus</taxon>
    </lineage>
</organism>
<feature type="domain" description="M23ase beta-sheet core" evidence="1">
    <location>
        <begin position="131"/>
        <end position="198"/>
    </location>
</feature>
<proteinExistence type="predicted"/>
<sequence length="222" mass="24310">MREPSLIQKKAEEIRKGRGSNGSTVSPPTSQSISIVNKLIVKSAVSIVIVAICLWIQNHPDTLPQGIKEPFVKLVNSSFSFASMYEEWGKYVGFGETSTTSTVYTSDVLYASPVLSLGNSTVTNQGDQLLITAAKGELVYSAESGIVLFVGERNDEQVVVIQHSDKRQSIYQNILPGALRSFDRVNRGEAIGQVLNDEGFVFAVRDEQGFLDPSLLISEHEE</sequence>
<evidence type="ECO:0000313" key="3">
    <source>
        <dbReference type="Proteomes" id="UP001556040"/>
    </source>
</evidence>
<dbReference type="Pfam" id="PF01551">
    <property type="entry name" value="Peptidase_M23"/>
    <property type="match status" value="1"/>
</dbReference>